<protein>
    <recommendedName>
        <fullName evidence="2">RHD domain-containing protein</fullName>
    </recommendedName>
</protein>
<name>A0A8S4AAS9_9EUPU</name>
<evidence type="ECO:0000259" key="2">
    <source>
        <dbReference type="PROSITE" id="PS50254"/>
    </source>
</evidence>
<feature type="compositionally biased region" description="Polar residues" evidence="1">
    <location>
        <begin position="595"/>
        <end position="619"/>
    </location>
</feature>
<gene>
    <name evidence="3" type="ORF">CUNI_LOCUS22410</name>
</gene>
<evidence type="ECO:0000313" key="4">
    <source>
        <dbReference type="Proteomes" id="UP000678393"/>
    </source>
</evidence>
<keyword evidence="4" id="KW-1185">Reference proteome</keyword>
<dbReference type="Gene3D" id="2.60.40.340">
    <property type="entry name" value="Rel homology domain (RHD), DNA-binding domain"/>
    <property type="match status" value="1"/>
</dbReference>
<feature type="compositionally biased region" description="Polar residues" evidence="1">
    <location>
        <begin position="1"/>
        <end position="11"/>
    </location>
</feature>
<comment type="caution">
    <text evidence="3">The sequence shown here is derived from an EMBL/GenBank/DDBJ whole genome shotgun (WGS) entry which is preliminary data.</text>
</comment>
<dbReference type="InterPro" id="IPR011539">
    <property type="entry name" value="RHD_DNA_bind_dom"/>
</dbReference>
<dbReference type="GO" id="GO:0003700">
    <property type="term" value="F:DNA-binding transcription factor activity"/>
    <property type="evidence" value="ECO:0007669"/>
    <property type="project" value="InterPro"/>
</dbReference>
<accession>A0A8S4AAS9</accession>
<organism evidence="3 4">
    <name type="scientific">Candidula unifasciata</name>
    <dbReference type="NCBI Taxonomy" id="100452"/>
    <lineage>
        <taxon>Eukaryota</taxon>
        <taxon>Metazoa</taxon>
        <taxon>Spiralia</taxon>
        <taxon>Lophotrochozoa</taxon>
        <taxon>Mollusca</taxon>
        <taxon>Gastropoda</taxon>
        <taxon>Heterobranchia</taxon>
        <taxon>Euthyneura</taxon>
        <taxon>Panpulmonata</taxon>
        <taxon>Eupulmonata</taxon>
        <taxon>Stylommatophora</taxon>
        <taxon>Helicina</taxon>
        <taxon>Helicoidea</taxon>
        <taxon>Geomitridae</taxon>
        <taxon>Candidula</taxon>
    </lineage>
</organism>
<evidence type="ECO:0000313" key="3">
    <source>
        <dbReference type="EMBL" id="CAG5136852.1"/>
    </source>
</evidence>
<proteinExistence type="predicted"/>
<sequence>MKPKGPNSTRSRTPKGKVVKKELPSEEIIQSAYNLQPSLRPSVEIVKCISYQKFRYSGENRPGKKYQEKEFMTLKLSNLQDKVVRVVIICTDADNRELIHPNGLVGKDCHDGIYDKEYAVTKQFFQIKIPYLRTERMKTKKNEHRNILGVLSARASHLPSPYKERCLSQCTDKYTSSRDKFDTTKVCLGVIVTVESHPGILNGSLHAISNVVRNASEKTSLSIFKLSNDSVPALTGACIDIFTSEDGPAIEPDKYLIHVSCDLEVNGVEGWESEKYSPGKTDLLYKRVITYKVPPFKPNPDLVSPIPVILNLECPQSNQYCCYQFQYVPQGEVMFIDDEAYCRGQKRGSVEHDIKPSPKRLRSEMYDNDGSTEAIKANLKTKIKARNEAPNSIEAMCIDNQGDSPEEEEETRNYLRDHKQLQMYSQECPVIIHHQDPQTGESSYLLDMDASKSSSNPGAALVGNENQYVIHFQEKGSGNIIQGLKSVKTAGSAVHSDTLPTNAVFVYTTNEIQPVRMGDNPVEHVFIQRVGDENQIVFTDSQSFRHAENHVSVFTSDGLPASSAHKTASQILRGETVPEKRSSYTAFVGSDGQLEGTQSISNRSSSAAENRLASTAPYTSNNSGSVSSSISSLAGRYSPNTTSFPSSIPPIRRMLISNKGVSNASPWEVDNGDDDSSDYQIVFKTFEASNNRVPSQQVPLKSEPLDENPYRQSNELFTSMSRTSMPPYHVPLIPISEAQLQQLGRISYVKENQLKQVIHTSSEESTVTARNSSVTASSEGLTSLDVALANNLPTIKIYEIASELQDDNGSDAEEAAESN</sequence>
<dbReference type="Pfam" id="PF00554">
    <property type="entry name" value="RHD_DNA_bind"/>
    <property type="match status" value="1"/>
</dbReference>
<dbReference type="InterPro" id="IPR008967">
    <property type="entry name" value="p53-like_TF_DNA-bd_sf"/>
</dbReference>
<dbReference type="AlphaFoldDB" id="A0A8S4AAS9"/>
<dbReference type="PROSITE" id="PS50254">
    <property type="entry name" value="REL_2"/>
    <property type="match status" value="1"/>
</dbReference>
<dbReference type="InterPro" id="IPR037059">
    <property type="entry name" value="RHD_DNA_bind_dom_sf"/>
</dbReference>
<feature type="region of interest" description="Disordered" evidence="1">
    <location>
        <begin position="1"/>
        <end position="22"/>
    </location>
</feature>
<feature type="domain" description="RHD" evidence="2">
    <location>
        <begin position="58"/>
        <end position="117"/>
    </location>
</feature>
<feature type="region of interest" description="Disordered" evidence="1">
    <location>
        <begin position="587"/>
        <end position="649"/>
    </location>
</feature>
<dbReference type="OrthoDB" id="6134782at2759"/>
<dbReference type="Proteomes" id="UP000678393">
    <property type="component" value="Unassembled WGS sequence"/>
</dbReference>
<reference evidence="3" key="1">
    <citation type="submission" date="2021-04" db="EMBL/GenBank/DDBJ databases">
        <authorList>
            <consortium name="Molecular Ecology Group"/>
        </authorList>
    </citation>
    <scope>NUCLEOTIDE SEQUENCE</scope>
</reference>
<dbReference type="GO" id="GO:0003677">
    <property type="term" value="F:DNA binding"/>
    <property type="evidence" value="ECO:0007669"/>
    <property type="project" value="InterPro"/>
</dbReference>
<dbReference type="EMBL" id="CAJHNH020008580">
    <property type="protein sequence ID" value="CAG5136852.1"/>
    <property type="molecule type" value="Genomic_DNA"/>
</dbReference>
<feature type="compositionally biased region" description="Low complexity" evidence="1">
    <location>
        <begin position="620"/>
        <end position="632"/>
    </location>
</feature>
<evidence type="ECO:0000256" key="1">
    <source>
        <dbReference type="SAM" id="MobiDB-lite"/>
    </source>
</evidence>
<dbReference type="SUPFAM" id="SSF49417">
    <property type="entry name" value="p53-like transcription factors"/>
    <property type="match status" value="1"/>
</dbReference>